<sequence length="428" mass="48249">MPVPREHPSRCPGDGHGPSKKRILVTGGAGFIGSHVVIHLVKHYPHYYIVNLDALDECSCLLNVHAAISSASCEEEEDVHVDDTQAFVHKNVPVPCTTERSQAKDTRSQRPGSKALGECKHECLSDAYLATLPTNYKFIHGNITHADLIAYILEREHIDTIVHFAAESHVDKSFGNAIEFTKTNLLGTHVLLEAARAHGIQRFIHVSTDEVYGEGSAASSEPMQEDHVLEPTNPYAATKAGAEFLVKSFHHSFRLPTIITRSNNVYGPHQYPEKVIPKLVNQILRHRRVTIHGDGSHTRTYLYISDVVAALDVILHKGVIGEVYNIGGTNERSNKQVALDLLALMKPELHATELTNLIEHVEDRPYNDHRYVIDSTKLCRLGWEERVSWQEGLRATVQWFYRFGHRFHDIDHALEAHPIKWKTTRQLE</sequence>
<comment type="caution">
    <text evidence="1">The sequence shown here is derived from an EMBL/GenBank/DDBJ whole genome shotgun (WGS) entry which is preliminary data.</text>
</comment>
<proteinExistence type="predicted"/>
<name>A0ACC0WN49_9STRA</name>
<dbReference type="EMBL" id="CM047589">
    <property type="protein sequence ID" value="KAI9920305.1"/>
    <property type="molecule type" value="Genomic_DNA"/>
</dbReference>
<gene>
    <name evidence="1" type="ORF">PsorP6_015897</name>
</gene>
<keyword evidence="2" id="KW-1185">Reference proteome</keyword>
<accession>A0ACC0WN49</accession>
<protein>
    <submittedName>
        <fullName evidence="1">Uncharacterized protein</fullName>
    </submittedName>
</protein>
<evidence type="ECO:0000313" key="2">
    <source>
        <dbReference type="Proteomes" id="UP001163321"/>
    </source>
</evidence>
<dbReference type="Proteomes" id="UP001163321">
    <property type="component" value="Chromosome 10"/>
</dbReference>
<reference evidence="1 2" key="1">
    <citation type="journal article" date="2022" name="bioRxiv">
        <title>The genome of the oomycete Peronosclerospora sorghi, a cosmopolitan pathogen of maize and sorghum, is inflated with dispersed pseudogenes.</title>
        <authorList>
            <person name="Fletcher K."/>
            <person name="Martin F."/>
            <person name="Isakeit T."/>
            <person name="Cavanaugh K."/>
            <person name="Magill C."/>
            <person name="Michelmore R."/>
        </authorList>
    </citation>
    <scope>NUCLEOTIDE SEQUENCE [LARGE SCALE GENOMIC DNA]</scope>
    <source>
        <strain evidence="1">P6</strain>
    </source>
</reference>
<organism evidence="1 2">
    <name type="scientific">Peronosclerospora sorghi</name>
    <dbReference type="NCBI Taxonomy" id="230839"/>
    <lineage>
        <taxon>Eukaryota</taxon>
        <taxon>Sar</taxon>
        <taxon>Stramenopiles</taxon>
        <taxon>Oomycota</taxon>
        <taxon>Peronosporomycetes</taxon>
        <taxon>Peronosporales</taxon>
        <taxon>Peronosporaceae</taxon>
        <taxon>Peronosclerospora</taxon>
    </lineage>
</organism>
<evidence type="ECO:0000313" key="1">
    <source>
        <dbReference type="EMBL" id="KAI9920305.1"/>
    </source>
</evidence>